<dbReference type="GO" id="GO:0008757">
    <property type="term" value="F:S-adenosylmethionine-dependent methyltransferase activity"/>
    <property type="evidence" value="ECO:0007669"/>
    <property type="project" value="InterPro"/>
</dbReference>
<dbReference type="CDD" id="cd02440">
    <property type="entry name" value="AdoMet_MTases"/>
    <property type="match status" value="1"/>
</dbReference>
<sequence length="252" mass="27898">MTEESVSPITFPTDSYIHSTGWIGKTFVSTPSLFDALGVVRNLAILDVGCGFGRYCKSLLDVGASSYVGIDVSQEMIDLALKSHRGLNAASFLRMDAEKMTFNDQFDLVIANHVLQFCPSVAKLKNVCKNIYGSLREGRRAVGFVPNGISELSFTEEDGRKFGARLVIPENVIDGQQVAVKFYNGETGEVTGGTTMTWFFKETYEECLKAAGFENVVWHAPTVSKEGIEKFGEDYFRDLLNPPKDIIFEVTK</sequence>
<dbReference type="Proteomes" id="UP000887566">
    <property type="component" value="Unplaced"/>
</dbReference>
<dbReference type="InterPro" id="IPR029063">
    <property type="entry name" value="SAM-dependent_MTases_sf"/>
</dbReference>
<protein>
    <submittedName>
        <fullName evidence="3">Methyltransferase domain-containing protein</fullName>
    </submittedName>
</protein>
<evidence type="ECO:0000313" key="3">
    <source>
        <dbReference type="WBParaSite" id="PSAMB.scaffold4608size14087.g24707.t1"/>
    </source>
</evidence>
<dbReference type="PANTHER" id="PTHR43861:SF1">
    <property type="entry name" value="TRANS-ACONITATE 2-METHYLTRANSFERASE"/>
    <property type="match status" value="1"/>
</dbReference>
<evidence type="ECO:0000313" key="2">
    <source>
        <dbReference type="Proteomes" id="UP000887566"/>
    </source>
</evidence>
<dbReference type="AlphaFoldDB" id="A0A914WL31"/>
<name>A0A914WL31_9BILA</name>
<organism evidence="2 3">
    <name type="scientific">Plectus sambesii</name>
    <dbReference type="NCBI Taxonomy" id="2011161"/>
    <lineage>
        <taxon>Eukaryota</taxon>
        <taxon>Metazoa</taxon>
        <taxon>Ecdysozoa</taxon>
        <taxon>Nematoda</taxon>
        <taxon>Chromadorea</taxon>
        <taxon>Plectida</taxon>
        <taxon>Plectina</taxon>
        <taxon>Plectoidea</taxon>
        <taxon>Plectidae</taxon>
        <taxon>Plectus</taxon>
    </lineage>
</organism>
<evidence type="ECO:0000259" key="1">
    <source>
        <dbReference type="Pfam" id="PF08241"/>
    </source>
</evidence>
<dbReference type="WBParaSite" id="PSAMB.scaffold4608size14087.g24707.t1">
    <property type="protein sequence ID" value="PSAMB.scaffold4608size14087.g24707.t1"/>
    <property type="gene ID" value="PSAMB.scaffold4608size14087.g24707"/>
</dbReference>
<dbReference type="Gene3D" id="3.40.50.150">
    <property type="entry name" value="Vaccinia Virus protein VP39"/>
    <property type="match status" value="1"/>
</dbReference>
<dbReference type="InterPro" id="IPR013216">
    <property type="entry name" value="Methyltransf_11"/>
</dbReference>
<dbReference type="SUPFAM" id="SSF53335">
    <property type="entry name" value="S-adenosyl-L-methionine-dependent methyltransferases"/>
    <property type="match status" value="1"/>
</dbReference>
<feature type="domain" description="Methyltransferase type 11" evidence="1">
    <location>
        <begin position="46"/>
        <end position="138"/>
    </location>
</feature>
<proteinExistence type="predicted"/>
<keyword evidence="2" id="KW-1185">Reference proteome</keyword>
<accession>A0A914WL31</accession>
<dbReference type="PANTHER" id="PTHR43861">
    <property type="entry name" value="TRANS-ACONITATE 2-METHYLTRANSFERASE-RELATED"/>
    <property type="match status" value="1"/>
</dbReference>
<dbReference type="Pfam" id="PF08241">
    <property type="entry name" value="Methyltransf_11"/>
    <property type="match status" value="1"/>
</dbReference>
<reference evidence="3" key="1">
    <citation type="submission" date="2022-11" db="UniProtKB">
        <authorList>
            <consortium name="WormBaseParasite"/>
        </authorList>
    </citation>
    <scope>IDENTIFICATION</scope>
</reference>